<name>A0A0R3SBP1_HYMDI</name>
<proteinExistence type="predicted"/>
<sequence length="325" mass="36923">LTSMTKGNQKYLIFLLLILAALSTQLSASPSRYKKSRYLSMTRRIVPKPTEDANDSRKDLQNMIAATRKYCSCGMFVLQSRFCHQDFVILAYVNVEKRRPYWGMPHIVDSNHSSPGFPYSGTIIPIKVIESIKGPLMKNQHLNIYFTQGSYCGVLDDAFPRRSGKYILSGFRIEFPECKDISCHLPREIFAVTRCGWSQPAEDLTLTQIGGLFLKGYNCGKGECTMLLSILKPKNSTQVDRNVCYFDYKLPRCYSRYTMCVRVAGINNGPPYCTLRSIRRLSPTPNILRHIPSEFHKTIRNAQSVRVSDEDLFTNCLLVGSHSGL</sequence>
<organism evidence="2">
    <name type="scientific">Hymenolepis diminuta</name>
    <name type="common">Rat tapeworm</name>
    <dbReference type="NCBI Taxonomy" id="6216"/>
    <lineage>
        <taxon>Eukaryota</taxon>
        <taxon>Metazoa</taxon>
        <taxon>Spiralia</taxon>
        <taxon>Lophotrochozoa</taxon>
        <taxon>Platyhelminthes</taxon>
        <taxon>Cestoda</taxon>
        <taxon>Eucestoda</taxon>
        <taxon>Cyclophyllidea</taxon>
        <taxon>Hymenolepididae</taxon>
        <taxon>Hymenolepis</taxon>
    </lineage>
</organism>
<accession>A0A0R3SBP1</accession>
<evidence type="ECO:0000313" key="2">
    <source>
        <dbReference type="WBParaSite" id="HDID_0000191501-mRNA-1"/>
    </source>
</evidence>
<keyword evidence="1" id="KW-0732">Signal</keyword>
<feature type="signal peptide" evidence="1">
    <location>
        <begin position="1"/>
        <end position="28"/>
    </location>
</feature>
<dbReference type="AlphaFoldDB" id="A0A0R3SBP1"/>
<reference evidence="2" key="1">
    <citation type="submission" date="2017-02" db="UniProtKB">
        <authorList>
            <consortium name="WormBaseParasite"/>
        </authorList>
    </citation>
    <scope>IDENTIFICATION</scope>
</reference>
<dbReference type="SUPFAM" id="SSF50242">
    <property type="entry name" value="TIMP-like"/>
    <property type="match status" value="1"/>
</dbReference>
<dbReference type="Gene3D" id="2.40.50.120">
    <property type="match status" value="1"/>
</dbReference>
<feature type="chain" id="PRO_5006448154" evidence="1">
    <location>
        <begin position="29"/>
        <end position="325"/>
    </location>
</feature>
<protein>
    <submittedName>
        <fullName evidence="2">Metalloproteinase inhibitor 1</fullName>
    </submittedName>
</protein>
<dbReference type="WBParaSite" id="HDID_0000191501-mRNA-1">
    <property type="protein sequence ID" value="HDID_0000191501-mRNA-1"/>
    <property type="gene ID" value="HDID_0000191501"/>
</dbReference>
<evidence type="ECO:0000256" key="1">
    <source>
        <dbReference type="SAM" id="SignalP"/>
    </source>
</evidence>
<dbReference type="InterPro" id="IPR008993">
    <property type="entry name" value="TIMP-like_OB-fold"/>
</dbReference>